<organism evidence="1 2">
    <name type="scientific">Cetraspora pellucida</name>
    <dbReference type="NCBI Taxonomy" id="1433469"/>
    <lineage>
        <taxon>Eukaryota</taxon>
        <taxon>Fungi</taxon>
        <taxon>Fungi incertae sedis</taxon>
        <taxon>Mucoromycota</taxon>
        <taxon>Glomeromycotina</taxon>
        <taxon>Glomeromycetes</taxon>
        <taxon>Diversisporales</taxon>
        <taxon>Gigasporaceae</taxon>
        <taxon>Cetraspora</taxon>
    </lineage>
</organism>
<keyword evidence="2" id="KW-1185">Reference proteome</keyword>
<dbReference type="AlphaFoldDB" id="A0A9N9HZ06"/>
<name>A0A9N9HZ06_9GLOM</name>
<accession>A0A9N9HZ06</accession>
<reference evidence="1" key="1">
    <citation type="submission" date="2021-06" db="EMBL/GenBank/DDBJ databases">
        <authorList>
            <person name="Kallberg Y."/>
            <person name="Tangrot J."/>
            <person name="Rosling A."/>
        </authorList>
    </citation>
    <scope>NUCLEOTIDE SEQUENCE</scope>
    <source>
        <strain evidence="1">FL966</strain>
    </source>
</reference>
<sequence length="316" mass="37015">MHNKNNDLSDLEHDDRLIYNSVVTVQKNEKSGFSEEKLSLNRKRFFNGIEFTQEMCECVAFYVNVIKLKPLQIKKALKQEFPDYEIYLFKVHKATAKFYCEKQKDISNDAASLYENLLRKKKEDPYCDIILNDNTAKTNRYDKALSLFLYIDNHGLFCLIELSEALETSINEESNKTKYIYWKTQIPLMSSVIMLPQALFPEVDKTLTSSITKAELIKYQKPELDTTQFIEDDKDVMQVSVNYMLRNVDVNRIEETWAICTITALKFCYFVILLSDKTYVCSCLGLLMRDNTNKLFTPIADLQNERKEDISEQKLY</sequence>
<evidence type="ECO:0000313" key="2">
    <source>
        <dbReference type="Proteomes" id="UP000789759"/>
    </source>
</evidence>
<dbReference type="Proteomes" id="UP000789759">
    <property type="component" value="Unassembled WGS sequence"/>
</dbReference>
<comment type="caution">
    <text evidence="1">The sequence shown here is derived from an EMBL/GenBank/DDBJ whole genome shotgun (WGS) entry which is preliminary data.</text>
</comment>
<dbReference type="OrthoDB" id="2440185at2759"/>
<proteinExistence type="predicted"/>
<gene>
    <name evidence="1" type="ORF">CPELLU_LOCUS12416</name>
</gene>
<dbReference type="EMBL" id="CAJVQA010011983">
    <property type="protein sequence ID" value="CAG8712666.1"/>
    <property type="molecule type" value="Genomic_DNA"/>
</dbReference>
<protein>
    <submittedName>
        <fullName evidence="1">16667_t:CDS:1</fullName>
    </submittedName>
</protein>
<evidence type="ECO:0000313" key="1">
    <source>
        <dbReference type="EMBL" id="CAG8712666.1"/>
    </source>
</evidence>